<feature type="compositionally biased region" description="Gly residues" evidence="1">
    <location>
        <begin position="447"/>
        <end position="458"/>
    </location>
</feature>
<sequence>MKTSLASRTAAFATLCATLASAQQQECTSTISASGYPAPSLASGWRAHIIANDLEKPRSLKRDNNGHLLVADQGVGITRLTLEGEAPCLTVADRQQIIANTSLNHGLELSPSNDILYASSQEAVYAWDYNPETGTVSGEARRVINLGGDGSHATRTLLLPPLNPDYLLVSWGSDGNVDENARDSTSGYSTVRAFNISDTSRVYEYASDGISVGYGLRNSVGLGQNPATGGIFSNENNVDQLERDGERIVEDNPAEELNFHGFLNGTETPNLGGYYGYPDCYPAWDPSVVPNYDGLQTGQQFAANFNDSVNDDWCRENSIDPVLSFTAHMAPMDLAFNTEASTAFITFRGSWNRENPAGYKLSAIPFSTETGLPSAPPNSTTGYVDILANEDESQCPDGCVRPVGLEWNADGTQLFMTADASGEIYIVYREDGSPVNDFTVAASETGNGSGGSEGGSSGGSPSSTPEAENAASSLVGSGLFAAAMLDECFSLFKNGRLDEAIAQACRYLVEPRLGDVHRAGFHLIKAPSEDQYLEHAQQAHDIYESLSQSDGRDALMNLAKGVLDAALSEFKRFSTSTDDVGHDLDKEAPREVDVDIDVGQILHNFETRGAIVDLTAEPKANPDAMGDATVMINMPGVDLELVDMSEDDDAPGPQFADMKGEA</sequence>
<proteinExistence type="predicted"/>
<dbReference type="STRING" id="357750.A0A2S6BUN8"/>
<dbReference type="InterPro" id="IPR011042">
    <property type="entry name" value="6-blade_b-propeller_TolB-like"/>
</dbReference>
<organism evidence="4 5">
    <name type="scientific">Cercospora berteroae</name>
    <dbReference type="NCBI Taxonomy" id="357750"/>
    <lineage>
        <taxon>Eukaryota</taxon>
        <taxon>Fungi</taxon>
        <taxon>Dikarya</taxon>
        <taxon>Ascomycota</taxon>
        <taxon>Pezizomycotina</taxon>
        <taxon>Dothideomycetes</taxon>
        <taxon>Dothideomycetidae</taxon>
        <taxon>Mycosphaerellales</taxon>
        <taxon>Mycosphaerellaceae</taxon>
        <taxon>Cercospora</taxon>
    </lineage>
</organism>
<protein>
    <recommendedName>
        <fullName evidence="3">Pyrroloquinoline quinone-dependent pyranose dehydrogenase beta-propeller domain-containing protein</fullName>
    </recommendedName>
</protein>
<evidence type="ECO:0000313" key="4">
    <source>
        <dbReference type="EMBL" id="PPJ51193.1"/>
    </source>
</evidence>
<dbReference type="InterPro" id="IPR011041">
    <property type="entry name" value="Quinoprot_gluc/sorb_DH_b-prop"/>
</dbReference>
<dbReference type="AlphaFoldDB" id="A0A2S6BUN8"/>
<reference evidence="5" key="1">
    <citation type="journal article" date="2017" name="bioRxiv">
        <title>Conservation of a gene cluster reveals novel cercosporin biosynthetic mechanisms and extends production to the genus Colletotrichum.</title>
        <authorList>
            <person name="de Jonge R."/>
            <person name="Ebert M.K."/>
            <person name="Huitt-Roehl C.R."/>
            <person name="Pal P."/>
            <person name="Suttle J.C."/>
            <person name="Spanner R.E."/>
            <person name="Neubauer J.D."/>
            <person name="Jurick W.M.II."/>
            <person name="Stott K.A."/>
            <person name="Secor G.A."/>
            <person name="Thomma B.P.H.J."/>
            <person name="Van de Peer Y."/>
            <person name="Townsend C.A."/>
            <person name="Bolton M.D."/>
        </authorList>
    </citation>
    <scope>NUCLEOTIDE SEQUENCE [LARGE SCALE GENOMIC DNA]</scope>
    <source>
        <strain evidence="5">CBS538.71</strain>
    </source>
</reference>
<dbReference type="Pfam" id="PF22807">
    <property type="entry name" value="TrAA12"/>
    <property type="match status" value="1"/>
</dbReference>
<gene>
    <name evidence="4" type="ORF">CBER1_07505</name>
</gene>
<dbReference type="OrthoDB" id="507128at2759"/>
<name>A0A2S6BUN8_9PEZI</name>
<evidence type="ECO:0000256" key="2">
    <source>
        <dbReference type="SAM" id="SignalP"/>
    </source>
</evidence>
<feature type="chain" id="PRO_5015683337" description="Pyrroloquinoline quinone-dependent pyranose dehydrogenase beta-propeller domain-containing protein" evidence="2">
    <location>
        <begin position="23"/>
        <end position="662"/>
    </location>
</feature>
<keyword evidence="5" id="KW-1185">Reference proteome</keyword>
<dbReference type="InterPro" id="IPR054539">
    <property type="entry name" value="Beta-prop_PDH"/>
</dbReference>
<evidence type="ECO:0000256" key="1">
    <source>
        <dbReference type="SAM" id="MobiDB-lite"/>
    </source>
</evidence>
<evidence type="ECO:0000259" key="3">
    <source>
        <dbReference type="Pfam" id="PF22807"/>
    </source>
</evidence>
<dbReference type="EMBL" id="PNEN01001763">
    <property type="protein sequence ID" value="PPJ51193.1"/>
    <property type="molecule type" value="Genomic_DNA"/>
</dbReference>
<feature type="region of interest" description="Disordered" evidence="1">
    <location>
        <begin position="438"/>
        <end position="470"/>
    </location>
</feature>
<feature type="signal peptide" evidence="2">
    <location>
        <begin position="1"/>
        <end position="22"/>
    </location>
</feature>
<feature type="domain" description="Pyrroloquinoline quinone-dependent pyranose dehydrogenase beta-propeller" evidence="3">
    <location>
        <begin position="39"/>
        <end position="429"/>
    </location>
</feature>
<dbReference type="Gene3D" id="2.120.10.30">
    <property type="entry name" value="TolB, C-terminal domain"/>
    <property type="match status" value="1"/>
</dbReference>
<comment type="caution">
    <text evidence="4">The sequence shown here is derived from an EMBL/GenBank/DDBJ whole genome shotgun (WGS) entry which is preliminary data.</text>
</comment>
<accession>A0A2S6BUN8</accession>
<evidence type="ECO:0000313" key="5">
    <source>
        <dbReference type="Proteomes" id="UP000237631"/>
    </source>
</evidence>
<dbReference type="Proteomes" id="UP000237631">
    <property type="component" value="Unassembled WGS sequence"/>
</dbReference>
<keyword evidence="2" id="KW-0732">Signal</keyword>
<dbReference type="SUPFAM" id="SSF50952">
    <property type="entry name" value="Soluble quinoprotein glucose dehydrogenase"/>
    <property type="match status" value="1"/>
</dbReference>